<keyword evidence="4" id="KW-1185">Reference proteome</keyword>
<evidence type="ECO:0000313" key="4">
    <source>
        <dbReference type="Proteomes" id="UP000189464"/>
    </source>
</evidence>
<protein>
    <submittedName>
        <fullName evidence="3">Copper amine oxidase</fullName>
    </submittedName>
</protein>
<dbReference type="SUPFAM" id="SSF55383">
    <property type="entry name" value="Copper amine oxidase, domain N"/>
    <property type="match status" value="1"/>
</dbReference>
<gene>
    <name evidence="3" type="ORF">B0537_04215</name>
</gene>
<dbReference type="RefSeq" id="WP_077715505.1">
    <property type="nucleotide sequence ID" value="NZ_CP019698.1"/>
</dbReference>
<evidence type="ECO:0000259" key="2">
    <source>
        <dbReference type="PROSITE" id="PS51910"/>
    </source>
</evidence>
<feature type="domain" description="GH18" evidence="2">
    <location>
        <begin position="155"/>
        <end position="416"/>
    </location>
</feature>
<dbReference type="Gene3D" id="3.20.20.80">
    <property type="entry name" value="Glycosidases"/>
    <property type="match status" value="1"/>
</dbReference>
<dbReference type="EMBL" id="CP019698">
    <property type="protein sequence ID" value="AQS60494.1"/>
    <property type="molecule type" value="Genomic_DNA"/>
</dbReference>
<evidence type="ECO:0000313" key="3">
    <source>
        <dbReference type="EMBL" id="AQS60494.1"/>
    </source>
</evidence>
<dbReference type="PANTHER" id="PTHR46066:SF2">
    <property type="entry name" value="CHITINASE DOMAIN-CONTAINING PROTEIN 1"/>
    <property type="match status" value="1"/>
</dbReference>
<dbReference type="Pfam" id="PF00704">
    <property type="entry name" value="Glyco_hydro_18"/>
    <property type="match status" value="1"/>
</dbReference>
<feature type="signal peptide" evidence="1">
    <location>
        <begin position="1"/>
        <end position="25"/>
    </location>
</feature>
<dbReference type="Proteomes" id="UP000189464">
    <property type="component" value="Chromosome"/>
</dbReference>
<dbReference type="InterPro" id="IPR012854">
    <property type="entry name" value="Cu_amine_oxidase-like_N"/>
</dbReference>
<organism evidence="3 4">
    <name type="scientific">Desulforamulus ferrireducens</name>
    <dbReference type="NCBI Taxonomy" id="1833852"/>
    <lineage>
        <taxon>Bacteria</taxon>
        <taxon>Bacillati</taxon>
        <taxon>Bacillota</taxon>
        <taxon>Clostridia</taxon>
        <taxon>Eubacteriales</taxon>
        <taxon>Peptococcaceae</taxon>
        <taxon>Desulforamulus</taxon>
    </lineage>
</organism>
<accession>A0A1S6J0E0</accession>
<reference evidence="3 4" key="1">
    <citation type="journal article" date="2016" name="Int. J. Syst. Evol. Microbiol.">
        <title>Desulfotomaculum ferrireducens sp. nov., a moderately thermophilic sulfate-reducing and dissimilatory Fe(III)-reducing bacterium isolated from compost.</title>
        <authorList>
            <person name="Yang G."/>
            <person name="Guo J."/>
            <person name="Zhuang L."/>
            <person name="Yuan Y."/>
            <person name="Zhou S."/>
        </authorList>
    </citation>
    <scope>NUCLEOTIDE SEQUENCE [LARGE SCALE GENOMIC DNA]</scope>
    <source>
        <strain evidence="3 4">GSS09</strain>
    </source>
</reference>
<dbReference type="Gene3D" id="3.30.457.10">
    <property type="entry name" value="Copper amine oxidase-like, N-terminal domain"/>
    <property type="match status" value="1"/>
</dbReference>
<dbReference type="KEGG" id="dfg:B0537_04215"/>
<name>A0A1S6J0E0_9FIRM</name>
<dbReference type="STRING" id="1833852.B0537_04215"/>
<evidence type="ECO:0000256" key="1">
    <source>
        <dbReference type="SAM" id="SignalP"/>
    </source>
</evidence>
<proteinExistence type="predicted"/>
<dbReference type="OrthoDB" id="9769314at2"/>
<dbReference type="InterPro" id="IPR036582">
    <property type="entry name" value="Mao_N_sf"/>
</dbReference>
<dbReference type="GO" id="GO:0005975">
    <property type="term" value="P:carbohydrate metabolic process"/>
    <property type="evidence" value="ECO:0007669"/>
    <property type="project" value="InterPro"/>
</dbReference>
<dbReference type="SUPFAM" id="SSF51445">
    <property type="entry name" value="(Trans)glycosidases"/>
    <property type="match status" value="1"/>
</dbReference>
<keyword evidence="1" id="KW-0732">Signal</keyword>
<dbReference type="InterPro" id="IPR017853">
    <property type="entry name" value="GH"/>
</dbReference>
<dbReference type="InterPro" id="IPR001223">
    <property type="entry name" value="Glyco_hydro18_cat"/>
</dbReference>
<sequence>MKRYILLLWLLLFSTGLLLPGAALANQGIAVSLNGLPVSFDVKPVLQNGRTLVPFRALAEALNVGVTWDSATQTIQAGNGSKSIIMQIGNQTANLNGTPVTLDVPPQIINGRTLVPLRFFSESFNCTVTWQQNTNEIVLLSPSKLEVIGFYALGDQKTSSWTNLFGTPFPEATRGNTDLVKTLALGWYSLDQEGNLLTKSTTGWQRPDSYEEVLAVAKDYQLKTQMVVHVTDDKLLLTNLLADDGAMAQAVANIAEEAKNYQGVNLNFEGLGLSEQGEQLTQVRESLVHFVILLAEKLKADKVELSLTIHAPNSAYRGYDYQRLGSLADEIIIMAYDYGSKPEPLPLVEQAIQQAKAVVPAEKLVLGISLPSETGESLITKVALAQRYQLKGIALWRLGLVTPEMWSALRSTISTTD</sequence>
<dbReference type="Pfam" id="PF07833">
    <property type="entry name" value="Cu_amine_oxidN1"/>
    <property type="match status" value="1"/>
</dbReference>
<dbReference type="PROSITE" id="PS51910">
    <property type="entry name" value="GH18_2"/>
    <property type="match status" value="1"/>
</dbReference>
<dbReference type="AlphaFoldDB" id="A0A1S6J0E0"/>
<feature type="chain" id="PRO_5013181821" evidence="1">
    <location>
        <begin position="26"/>
        <end position="417"/>
    </location>
</feature>
<dbReference type="PANTHER" id="PTHR46066">
    <property type="entry name" value="CHITINASE DOMAIN-CONTAINING PROTEIN 1 FAMILY MEMBER"/>
    <property type="match status" value="1"/>
</dbReference>